<protein>
    <submittedName>
        <fullName evidence="1">Uncharacterized protein</fullName>
    </submittedName>
</protein>
<dbReference type="RefSeq" id="WP_174140026.1">
    <property type="nucleotide sequence ID" value="NZ_JABUFE010000022.1"/>
</dbReference>
<name>A0ABX2J117_9RHOB</name>
<organism evidence="1 2">
    <name type="scientific">Parasulfitobacter algicola</name>
    <dbReference type="NCBI Taxonomy" id="2614809"/>
    <lineage>
        <taxon>Bacteria</taxon>
        <taxon>Pseudomonadati</taxon>
        <taxon>Pseudomonadota</taxon>
        <taxon>Alphaproteobacteria</taxon>
        <taxon>Rhodobacterales</taxon>
        <taxon>Roseobacteraceae</taxon>
        <taxon>Parasulfitobacter</taxon>
    </lineage>
</organism>
<keyword evidence="2" id="KW-1185">Reference proteome</keyword>
<dbReference type="Proteomes" id="UP000777935">
    <property type="component" value="Unassembled WGS sequence"/>
</dbReference>
<dbReference type="EMBL" id="JABUFE010000022">
    <property type="protein sequence ID" value="NSX56874.1"/>
    <property type="molecule type" value="Genomic_DNA"/>
</dbReference>
<sequence length="74" mass="8755">MAVEDRFGGVQSKRLRHAFATQEIEANPMTPAEIALFRKMEIKGWNPARQRKFLIGRLMREQRQVTSRQLDRTR</sequence>
<evidence type="ECO:0000313" key="2">
    <source>
        <dbReference type="Proteomes" id="UP000777935"/>
    </source>
</evidence>
<proteinExistence type="predicted"/>
<comment type="caution">
    <text evidence="1">The sequence shown here is derived from an EMBL/GenBank/DDBJ whole genome shotgun (WGS) entry which is preliminary data.</text>
</comment>
<accession>A0ABX2J117</accession>
<reference evidence="1 2" key="1">
    <citation type="submission" date="2020-06" db="EMBL/GenBank/DDBJ databases">
        <title>Sulfitobacter algicola sp. nov., isolated from green algae.</title>
        <authorList>
            <person name="Wang C."/>
        </authorList>
    </citation>
    <scope>NUCLEOTIDE SEQUENCE [LARGE SCALE GENOMIC DNA]</scope>
    <source>
        <strain evidence="1 2">1151</strain>
    </source>
</reference>
<gene>
    <name evidence="1" type="ORF">HRQ87_19000</name>
</gene>
<evidence type="ECO:0000313" key="1">
    <source>
        <dbReference type="EMBL" id="NSX56874.1"/>
    </source>
</evidence>